<feature type="compositionally biased region" description="Polar residues" evidence="1">
    <location>
        <begin position="83"/>
        <end position="93"/>
    </location>
</feature>
<proteinExistence type="predicted"/>
<reference evidence="4" key="2">
    <citation type="submission" date="2020-04" db="EMBL/GenBank/DDBJ databases">
        <authorList>
            <consortium name="NCBI Genome Project"/>
        </authorList>
    </citation>
    <scope>NUCLEOTIDE SEQUENCE</scope>
    <source>
        <strain evidence="4">CBS 781.70</strain>
    </source>
</reference>
<dbReference type="RefSeq" id="XP_033529445.1">
    <property type="nucleotide sequence ID" value="XM_033675229.1"/>
</dbReference>
<evidence type="ECO:0008006" key="5">
    <source>
        <dbReference type="Google" id="ProtNLM"/>
    </source>
</evidence>
<evidence type="ECO:0000313" key="2">
    <source>
        <dbReference type="EMBL" id="KAF1807814.1"/>
    </source>
</evidence>
<reference evidence="2 4" key="1">
    <citation type="submission" date="2020-01" db="EMBL/GenBank/DDBJ databases">
        <authorList>
            <consortium name="DOE Joint Genome Institute"/>
            <person name="Haridas S."/>
            <person name="Albert R."/>
            <person name="Binder M."/>
            <person name="Bloem J."/>
            <person name="Labutti K."/>
            <person name="Salamov A."/>
            <person name="Andreopoulos B."/>
            <person name="Baker S.E."/>
            <person name="Barry K."/>
            <person name="Bills G."/>
            <person name="Bluhm B.H."/>
            <person name="Cannon C."/>
            <person name="Castanera R."/>
            <person name="Culley D.E."/>
            <person name="Daum C."/>
            <person name="Ezra D."/>
            <person name="Gonzalez J.B."/>
            <person name="Henrissat B."/>
            <person name="Kuo A."/>
            <person name="Liang C."/>
            <person name="Lipzen A."/>
            <person name="Lutzoni F."/>
            <person name="Magnuson J."/>
            <person name="Mondo S."/>
            <person name="Nolan M."/>
            <person name="Ohm R."/>
            <person name="Pangilinan J."/>
            <person name="Park H.-J."/>
            <person name="Ramirez L."/>
            <person name="Alfaro M."/>
            <person name="Sun H."/>
            <person name="Tritt A."/>
            <person name="Yoshinaga Y."/>
            <person name="Zwiers L.-H."/>
            <person name="Turgeon B.G."/>
            <person name="Goodwin S.B."/>
            <person name="Spatafora J.W."/>
            <person name="Crous P.W."/>
            <person name="Grigoriev I.V."/>
        </authorList>
    </citation>
    <scope>NUCLEOTIDE SEQUENCE</scope>
    <source>
        <strain evidence="2 4">CBS 781.70</strain>
    </source>
</reference>
<name>A0A6G1FPT9_9PEZI</name>
<gene>
    <name evidence="2 4" type="ORF">P152DRAFT_324347</name>
</gene>
<keyword evidence="3" id="KW-1185">Reference proteome</keyword>
<reference evidence="4" key="3">
    <citation type="submission" date="2025-04" db="UniProtKB">
        <authorList>
            <consortium name="RefSeq"/>
        </authorList>
    </citation>
    <scope>IDENTIFICATION</scope>
    <source>
        <strain evidence="4">CBS 781.70</strain>
    </source>
</reference>
<protein>
    <recommendedName>
        <fullName evidence="5">Helicase C-terminal domain-containing protein</fullName>
    </recommendedName>
</protein>
<evidence type="ECO:0000313" key="4">
    <source>
        <dbReference type="RefSeq" id="XP_033529445.1"/>
    </source>
</evidence>
<feature type="region of interest" description="Disordered" evidence="1">
    <location>
        <begin position="58"/>
        <end position="137"/>
    </location>
</feature>
<dbReference type="Proteomes" id="UP000504638">
    <property type="component" value="Unplaced"/>
</dbReference>
<dbReference type="EMBL" id="ML975226">
    <property type="protein sequence ID" value="KAF1807814.1"/>
    <property type="molecule type" value="Genomic_DNA"/>
</dbReference>
<accession>A0A6G1FPT9</accession>
<sequence length="137" mass="15229">MGMDIPDIMVVAQWGLPIGHNLGNIWQRVRRAVRVKQAINGMAFIFLPYYAFDLMGQDPVQMPSSRNNQPLSQKKRGKRNTIRLPNTTHSPSPLLQGGGAESDFSEQSDNTEAVSQENSQLTVPKSKKRDKSDGPPL</sequence>
<evidence type="ECO:0000313" key="3">
    <source>
        <dbReference type="Proteomes" id="UP000504638"/>
    </source>
</evidence>
<feature type="compositionally biased region" description="Polar residues" evidence="1">
    <location>
        <begin position="62"/>
        <end position="72"/>
    </location>
</feature>
<organism evidence="2">
    <name type="scientific">Eremomyces bilateralis CBS 781.70</name>
    <dbReference type="NCBI Taxonomy" id="1392243"/>
    <lineage>
        <taxon>Eukaryota</taxon>
        <taxon>Fungi</taxon>
        <taxon>Dikarya</taxon>
        <taxon>Ascomycota</taxon>
        <taxon>Pezizomycotina</taxon>
        <taxon>Dothideomycetes</taxon>
        <taxon>Dothideomycetes incertae sedis</taxon>
        <taxon>Eremomycetales</taxon>
        <taxon>Eremomycetaceae</taxon>
        <taxon>Eremomyces</taxon>
    </lineage>
</organism>
<dbReference type="GeneID" id="54415799"/>
<feature type="compositionally biased region" description="Polar residues" evidence="1">
    <location>
        <begin position="105"/>
        <end position="123"/>
    </location>
</feature>
<evidence type="ECO:0000256" key="1">
    <source>
        <dbReference type="SAM" id="MobiDB-lite"/>
    </source>
</evidence>
<dbReference type="AlphaFoldDB" id="A0A6G1FPT9"/>